<protein>
    <submittedName>
        <fullName evidence="1">Uncharacterized protein</fullName>
    </submittedName>
</protein>
<comment type="caution">
    <text evidence="1">The sequence shown here is derived from an EMBL/GenBank/DDBJ whole genome shotgun (WGS) entry which is preliminary data.</text>
</comment>
<evidence type="ECO:0000313" key="1">
    <source>
        <dbReference type="EMBL" id="NWB48805.1"/>
    </source>
</evidence>
<dbReference type="Proteomes" id="UP000582981">
    <property type="component" value="Unassembled WGS sequence"/>
</dbReference>
<dbReference type="RefSeq" id="WP_177144864.1">
    <property type="nucleotide sequence ID" value="NZ_JACAPU010000022.1"/>
</dbReference>
<accession>A0A7Y7WG53</accession>
<sequence>MRVNGGQLGTHRPLRVINAILALFQTVFQVHLQTKKYPFKSIYWVINSAHPGPPNEAKRSPPCTGFVASGLLIFRASPAATRPTSRSQFAGDIDTKALGEYFQRRFRQSPEQTGLETIRILENLGLANGGTPNLAGLLLFGQAPQRLCPAFDIKAVAFPGTVLHDRHYLDSEDIDGNLLDRALSMLGR</sequence>
<dbReference type="AlphaFoldDB" id="A0A7Y7WG53"/>
<name>A0A7Y7WG53_9PSED</name>
<reference evidence="1 2" key="1">
    <citation type="submission" date="2020-04" db="EMBL/GenBank/DDBJ databases">
        <title>Molecular characterization of pseudomonads from Agaricus bisporus reveal novel blotch 2 pathogens in Western Europe.</title>
        <authorList>
            <person name="Taparia T."/>
            <person name="Krijger M."/>
            <person name="Haynes E."/>
            <person name="Elpinstone J.G."/>
            <person name="Noble R."/>
            <person name="Van Der Wolf J."/>
        </authorList>
    </citation>
    <scope>NUCLEOTIDE SEQUENCE [LARGE SCALE GENOMIC DNA]</scope>
    <source>
        <strain evidence="1 2">F1001</strain>
    </source>
</reference>
<gene>
    <name evidence="1" type="ORF">HX829_20180</name>
</gene>
<dbReference type="EMBL" id="JACAPU010000022">
    <property type="protein sequence ID" value="NWB48805.1"/>
    <property type="molecule type" value="Genomic_DNA"/>
</dbReference>
<evidence type="ECO:0000313" key="2">
    <source>
        <dbReference type="Proteomes" id="UP000582981"/>
    </source>
</evidence>
<proteinExistence type="predicted"/>
<organism evidence="1 2">
    <name type="scientific">Pseudomonas gingeri</name>
    <dbReference type="NCBI Taxonomy" id="117681"/>
    <lineage>
        <taxon>Bacteria</taxon>
        <taxon>Pseudomonadati</taxon>
        <taxon>Pseudomonadota</taxon>
        <taxon>Gammaproteobacteria</taxon>
        <taxon>Pseudomonadales</taxon>
        <taxon>Pseudomonadaceae</taxon>
        <taxon>Pseudomonas</taxon>
    </lineage>
</organism>